<gene>
    <name evidence="1" type="ORF">AB8U03_06165</name>
</gene>
<dbReference type="Proteomes" id="UP001564657">
    <property type="component" value="Unassembled WGS sequence"/>
</dbReference>
<dbReference type="InterPro" id="IPR014975">
    <property type="entry name" value="DUF1836"/>
</dbReference>
<comment type="caution">
    <text evidence="1">The sequence shown here is derived from an EMBL/GenBank/DDBJ whole genome shotgun (WGS) entry which is preliminary data.</text>
</comment>
<dbReference type="RefSeq" id="WP_369703669.1">
    <property type="nucleotide sequence ID" value="NZ_JBGEWD010000004.1"/>
</dbReference>
<sequence length="198" mass="23213">MDKNTLEKLIEELQNFTQLKLENIPDIDLYMDQVTTFIEDKLGYLKRNKEDNTITKTMINNYTKAGILMPPKKKKYSKQHMILIILTYYLKQILSISDIQNLFSPIVNSIMSGEDHEESLNNVYRKFLKIENDQVESFVEDFENKIKEDNILDENSGIHTGDSQENLDELVVIVIMLVVKANIEKRMAEKIIDNFFKK</sequence>
<proteinExistence type="predicted"/>
<dbReference type="EMBL" id="JBGEWD010000004">
    <property type="protein sequence ID" value="MEY7999782.1"/>
    <property type="molecule type" value="Genomic_DNA"/>
</dbReference>
<protein>
    <submittedName>
        <fullName evidence="1">DUF1836 domain-containing protein</fullName>
    </submittedName>
</protein>
<dbReference type="PANTHER" id="PTHR40056:SF1">
    <property type="entry name" value="DUF1836 DOMAIN-CONTAINING PROTEIN"/>
    <property type="match status" value="1"/>
</dbReference>
<dbReference type="Pfam" id="PF08876">
    <property type="entry name" value="DUF1836"/>
    <property type="match status" value="1"/>
</dbReference>
<evidence type="ECO:0000313" key="2">
    <source>
        <dbReference type="Proteomes" id="UP001564657"/>
    </source>
</evidence>
<evidence type="ECO:0000313" key="1">
    <source>
        <dbReference type="EMBL" id="MEY7999782.1"/>
    </source>
</evidence>
<reference evidence="1 2" key="1">
    <citation type="submission" date="2024-08" db="EMBL/GenBank/DDBJ databases">
        <title>Clostridium lapicellarii sp. nov., and Clostridium renhuaiense sp. nov., two species isolated from the mud in a fermentation cellar used for producing sauce-flavour Chinese liquors.</title>
        <authorList>
            <person name="Yang F."/>
            <person name="Wang H."/>
            <person name="Chen L.Q."/>
            <person name="Zhou N."/>
            <person name="Lu J.J."/>
            <person name="Pu X.X."/>
            <person name="Wan B."/>
            <person name="Wang L."/>
            <person name="Liu S.J."/>
        </authorList>
    </citation>
    <scope>NUCLEOTIDE SEQUENCE [LARGE SCALE GENOMIC DNA]</scope>
    <source>
        <strain evidence="1 2">MT-5</strain>
    </source>
</reference>
<keyword evidence="2" id="KW-1185">Reference proteome</keyword>
<name>A0ABV4BNG0_9CLOT</name>
<accession>A0ABV4BNG0</accession>
<dbReference type="PANTHER" id="PTHR40056">
    <property type="entry name" value="HYPOTHETICAL CYTOSOLIC PROTEIN"/>
    <property type="match status" value="1"/>
</dbReference>
<organism evidence="1 2">
    <name type="scientific">Clostridium moutaii</name>
    <dbReference type="NCBI Taxonomy" id="3240932"/>
    <lineage>
        <taxon>Bacteria</taxon>
        <taxon>Bacillati</taxon>
        <taxon>Bacillota</taxon>
        <taxon>Clostridia</taxon>
        <taxon>Eubacteriales</taxon>
        <taxon>Clostridiaceae</taxon>
        <taxon>Clostridium</taxon>
    </lineage>
</organism>